<protein>
    <submittedName>
        <fullName evidence="1">Uncharacterized conserved protein, DUF1697 family</fullName>
    </submittedName>
</protein>
<dbReference type="EMBL" id="FNCF01000003">
    <property type="protein sequence ID" value="SDG21815.1"/>
    <property type="molecule type" value="Genomic_DNA"/>
</dbReference>
<sequence length="169" mass="18310">MRHVAFVRNLNQGQRGHATTADLLAAFADAGCRHPHAFRSNGTVVLEGDPRSALDAMDLLAARTGVAREVFVLPLDQVAAVVAEHGDAPDAARREFTLHAPVTIDLDERTRQQAARRRCRILQTGHGWAVTVNERDRESHATPVVERLTGAPASSRGLPTLVGLVDRFG</sequence>
<dbReference type="Proteomes" id="UP000198863">
    <property type="component" value="Unassembled WGS sequence"/>
</dbReference>
<gene>
    <name evidence="1" type="ORF">SAMN05660324_2007</name>
</gene>
<dbReference type="SUPFAM" id="SSF160379">
    <property type="entry name" value="SP0830-like"/>
    <property type="match status" value="1"/>
</dbReference>
<reference evidence="2" key="1">
    <citation type="submission" date="2016-10" db="EMBL/GenBank/DDBJ databases">
        <authorList>
            <person name="Varghese N."/>
            <person name="Submissions S."/>
        </authorList>
    </citation>
    <scope>NUCLEOTIDE SEQUENCE [LARGE SCALE GENOMIC DNA]</scope>
    <source>
        <strain evidence="2">DSM 44526</strain>
    </source>
</reference>
<proteinExistence type="predicted"/>
<dbReference type="RefSeq" id="WP_165640219.1">
    <property type="nucleotide sequence ID" value="NZ_FNCF01000003.1"/>
</dbReference>
<evidence type="ECO:0000313" key="2">
    <source>
        <dbReference type="Proteomes" id="UP000198863"/>
    </source>
</evidence>
<accession>A0A1G7SFI1</accession>
<name>A0A1G7SFI1_9ACTN</name>
<dbReference type="Pfam" id="PF08002">
    <property type="entry name" value="DUF1697"/>
    <property type="match status" value="1"/>
</dbReference>
<dbReference type="InterPro" id="IPR012545">
    <property type="entry name" value="DUF1697"/>
</dbReference>
<keyword evidence="2" id="KW-1185">Reference proteome</keyword>
<dbReference type="AlphaFoldDB" id="A0A1G7SFI1"/>
<evidence type="ECO:0000313" key="1">
    <source>
        <dbReference type="EMBL" id="SDG21815.1"/>
    </source>
</evidence>
<organism evidence="1 2">
    <name type="scientific">Klenkia brasiliensis</name>
    <dbReference type="NCBI Taxonomy" id="333142"/>
    <lineage>
        <taxon>Bacteria</taxon>
        <taxon>Bacillati</taxon>
        <taxon>Actinomycetota</taxon>
        <taxon>Actinomycetes</taxon>
        <taxon>Geodermatophilales</taxon>
        <taxon>Geodermatophilaceae</taxon>
        <taxon>Klenkia</taxon>
    </lineage>
</organism>